<accession>A0A2S9IYA5</accession>
<name>A0A2S9IYA5_9SPHI</name>
<organism evidence="6 7">
    <name type="scientific">Sphingobacterium haloxyli</name>
    <dbReference type="NCBI Taxonomy" id="2100533"/>
    <lineage>
        <taxon>Bacteria</taxon>
        <taxon>Pseudomonadati</taxon>
        <taxon>Bacteroidota</taxon>
        <taxon>Sphingobacteriia</taxon>
        <taxon>Sphingobacteriales</taxon>
        <taxon>Sphingobacteriaceae</taxon>
        <taxon>Sphingobacterium</taxon>
    </lineage>
</organism>
<dbReference type="InterPro" id="IPR053850">
    <property type="entry name" value="Glyco_hydro_123_N_2"/>
</dbReference>
<dbReference type="PROSITE" id="PS51257">
    <property type="entry name" value="PROKAR_LIPOPROTEIN"/>
    <property type="match status" value="1"/>
</dbReference>
<evidence type="ECO:0000256" key="3">
    <source>
        <dbReference type="SAM" id="SignalP"/>
    </source>
</evidence>
<feature type="coiled-coil region" evidence="1">
    <location>
        <begin position="545"/>
        <end position="592"/>
    </location>
</feature>
<proteinExistence type="predicted"/>
<feature type="domain" description="Glycoside hydrolase 123 catalytic" evidence="4">
    <location>
        <begin position="228"/>
        <end position="538"/>
    </location>
</feature>
<evidence type="ECO:0000259" key="5">
    <source>
        <dbReference type="Pfam" id="PF22680"/>
    </source>
</evidence>
<comment type="caution">
    <text evidence="6">The sequence shown here is derived from an EMBL/GenBank/DDBJ whole genome shotgun (WGS) entry which is preliminary data.</text>
</comment>
<feature type="signal peptide" evidence="3">
    <location>
        <begin position="1"/>
        <end position="23"/>
    </location>
</feature>
<evidence type="ECO:0000256" key="2">
    <source>
        <dbReference type="SAM" id="MobiDB-lite"/>
    </source>
</evidence>
<dbReference type="Pfam" id="PF22680">
    <property type="entry name" value="Glyco_hydro_123_N_2"/>
    <property type="match status" value="1"/>
</dbReference>
<feature type="region of interest" description="Disordered" evidence="2">
    <location>
        <begin position="30"/>
        <end position="49"/>
    </location>
</feature>
<sequence>MTNSKKVLITIYALLLVVGAACTQENDKRIEGFTERPDPTADTLSDWSGTPEGLQVSFVSIDRRYPKSVLPEITPRETTKLTGWKGERVSAQLLLWTGEEIEHVGVNFTDFRADDVVLSDEIAKARFVRYVLTDEFGKGCGKRKPEDYAASLSPDMLDNLSHLDLEAKKVRPVWVSVEIPRNADAGSYSAEVEVTGKNISSKTLTIELEVIDQILPAASEWDFHLDQWQHPSAIARVDNVPLWSDKHFDAMRPVMQLLADAGQKVITATLNKDPWNVQTFDPYEDMIIWTKHEDGSWSYDYAIFDRWIQFMMDMGINKMINCYSIIPWNNEIHYKDEATGKFVNVKADPGTHVFKELWGNFLMDFSSHLEKRRWLDITNISMDERDQESLDAAFHLIDSVAPELGVSFADNKKTYQRYPNSRDISVSSQDPFSPTDLVDRRNRGLNTTFYVYCATPFPNQFTFSDPAESTYLAWYAMAAGFDGFLRWAFNSWVENPLHDSRFRTWPAGDTYIVYPQGRSSIRYERMLEGIQDYEKVRIIKSMLEKQNDISTLERLETAIQKLNNAQRRDGWNEELNAAKKMLNEIARVIERKQ</sequence>
<evidence type="ECO:0000256" key="1">
    <source>
        <dbReference type="SAM" id="Coils"/>
    </source>
</evidence>
<dbReference type="InterPro" id="IPR025150">
    <property type="entry name" value="GH123_cat"/>
</dbReference>
<keyword evidence="1" id="KW-0175">Coiled coil</keyword>
<evidence type="ECO:0000259" key="4">
    <source>
        <dbReference type="Pfam" id="PF13320"/>
    </source>
</evidence>
<dbReference type="Pfam" id="PF13320">
    <property type="entry name" value="GH123_cat"/>
    <property type="match status" value="1"/>
</dbReference>
<evidence type="ECO:0000313" key="7">
    <source>
        <dbReference type="Proteomes" id="UP000239711"/>
    </source>
</evidence>
<evidence type="ECO:0000313" key="6">
    <source>
        <dbReference type="EMBL" id="PRD45509.1"/>
    </source>
</evidence>
<dbReference type="OrthoDB" id="197680at2"/>
<dbReference type="Proteomes" id="UP000239711">
    <property type="component" value="Unassembled WGS sequence"/>
</dbReference>
<reference evidence="6 7" key="1">
    <citation type="submission" date="2018-02" db="EMBL/GenBank/DDBJ databases">
        <title>The draft genome of Sphingobacterium sp. 5JN-11.</title>
        <authorList>
            <person name="Liu L."/>
            <person name="Li L."/>
            <person name="Liang L."/>
            <person name="Zhang X."/>
            <person name="Wang T."/>
        </authorList>
    </citation>
    <scope>NUCLEOTIDE SEQUENCE [LARGE SCALE GENOMIC DNA]</scope>
    <source>
        <strain evidence="6 7">5JN-11</strain>
    </source>
</reference>
<feature type="compositionally biased region" description="Basic and acidic residues" evidence="2">
    <location>
        <begin position="30"/>
        <end position="39"/>
    </location>
</feature>
<gene>
    <name evidence="6" type="ORF">C5745_18130</name>
</gene>
<protein>
    <submittedName>
        <fullName evidence="6">Uncharacterized protein</fullName>
    </submittedName>
</protein>
<dbReference type="EMBL" id="PVBQ01000020">
    <property type="protein sequence ID" value="PRD45509.1"/>
    <property type="molecule type" value="Genomic_DNA"/>
</dbReference>
<dbReference type="AlphaFoldDB" id="A0A2S9IYA5"/>
<dbReference type="RefSeq" id="WP_105718433.1">
    <property type="nucleotide sequence ID" value="NZ_PVBQ01000020.1"/>
</dbReference>
<keyword evidence="7" id="KW-1185">Reference proteome</keyword>
<feature type="chain" id="PRO_5015597784" evidence="3">
    <location>
        <begin position="24"/>
        <end position="593"/>
    </location>
</feature>
<feature type="domain" description="Glycoside hydrolase 123 N-terminal" evidence="5">
    <location>
        <begin position="58"/>
        <end position="195"/>
    </location>
</feature>
<keyword evidence="3" id="KW-0732">Signal</keyword>